<dbReference type="EMBL" id="SNVJ01000030">
    <property type="protein sequence ID" value="MXP65885.1"/>
    <property type="molecule type" value="Genomic_DNA"/>
</dbReference>
<dbReference type="RefSeq" id="WP_160939293.1">
    <property type="nucleotide sequence ID" value="NZ_SNVJ01000030.1"/>
</dbReference>
<reference evidence="2 3" key="1">
    <citation type="submission" date="2019-03" db="EMBL/GenBank/DDBJ databases">
        <title>Roseomonas sp. a novel Roseomonas species isolated from Sea whip Gorgonian.</title>
        <authorList>
            <person name="Li F."/>
            <person name="Pan X."/>
            <person name="Huang S."/>
            <person name="Li Z."/>
            <person name="Meng B."/>
        </authorList>
    </citation>
    <scope>NUCLEOTIDE SEQUENCE [LARGE SCALE GENOMIC DNA]</scope>
    <source>
        <strain evidence="2 3">M0104</strain>
    </source>
</reference>
<dbReference type="Proteomes" id="UP000460715">
    <property type="component" value="Unassembled WGS sequence"/>
</dbReference>
<protein>
    <submittedName>
        <fullName evidence="2">Uncharacterized protein</fullName>
    </submittedName>
</protein>
<keyword evidence="3" id="KW-1185">Reference proteome</keyword>
<dbReference type="AlphaFoldDB" id="A0A845BFV1"/>
<evidence type="ECO:0000313" key="2">
    <source>
        <dbReference type="EMBL" id="MXP65885.1"/>
    </source>
</evidence>
<evidence type="ECO:0000313" key="3">
    <source>
        <dbReference type="Proteomes" id="UP000460715"/>
    </source>
</evidence>
<gene>
    <name evidence="2" type="ORF">E0493_21285</name>
</gene>
<accession>A0A845BFV1</accession>
<proteinExistence type="predicted"/>
<name>A0A845BFV1_9PROT</name>
<organism evidence="2 3">
    <name type="scientific">Teichococcus coralli</name>
    <dbReference type="NCBI Taxonomy" id="2545983"/>
    <lineage>
        <taxon>Bacteria</taxon>
        <taxon>Pseudomonadati</taxon>
        <taxon>Pseudomonadota</taxon>
        <taxon>Alphaproteobacteria</taxon>
        <taxon>Acetobacterales</taxon>
        <taxon>Roseomonadaceae</taxon>
        <taxon>Roseomonas</taxon>
    </lineage>
</organism>
<evidence type="ECO:0000256" key="1">
    <source>
        <dbReference type="SAM" id="SignalP"/>
    </source>
</evidence>
<feature type="signal peptide" evidence="1">
    <location>
        <begin position="1"/>
        <end position="24"/>
    </location>
</feature>
<sequence length="104" mass="12003">MTMIAAAALGSVILAPLATSAALASVKGPAPAPAVQMVQYWTPAPYDGGWERRPAWREWRRERDEARIAEAARREAWRIEQEREQRRAWREQQYGYGRRHGRGW</sequence>
<feature type="chain" id="PRO_5033047287" evidence="1">
    <location>
        <begin position="25"/>
        <end position="104"/>
    </location>
</feature>
<comment type="caution">
    <text evidence="2">The sequence shown here is derived from an EMBL/GenBank/DDBJ whole genome shotgun (WGS) entry which is preliminary data.</text>
</comment>
<keyword evidence="1" id="KW-0732">Signal</keyword>